<dbReference type="Proteomes" id="UP001062263">
    <property type="component" value="Chromosome"/>
</dbReference>
<keyword evidence="1" id="KW-0812">Transmembrane</keyword>
<keyword evidence="1" id="KW-0472">Membrane</keyword>
<evidence type="ECO:0000256" key="1">
    <source>
        <dbReference type="SAM" id="Phobius"/>
    </source>
</evidence>
<feature type="transmembrane region" description="Helical" evidence="1">
    <location>
        <begin position="161"/>
        <end position="178"/>
    </location>
</feature>
<sequence length="206" mass="22914">MEKGIAQANQRYGQQLYQQYMGGATTAKECAIGVLRMENAIAEAEGKGDTAQANALRQQLARAQSNNEWSIGHLQQKANVGDTRAQRELDEYYAFMKTVEGSSPGEAFPFLISIISGLLLYGYIVLLSPKDATINRKTLIPWCVGLAIFDMLGNWVNQSWLFLFVEILVILVVARNFQCSWKRSFAILGLMLVSILILGGLLPLFF</sequence>
<protein>
    <submittedName>
        <fullName evidence="2">Uncharacterized protein</fullName>
    </submittedName>
</protein>
<name>A0ABM7ZGP3_9BACT</name>
<gene>
    <name evidence="2" type="ORF">Abiwalacus_15280</name>
</gene>
<feature type="transmembrane region" description="Helical" evidence="1">
    <location>
        <begin position="107"/>
        <end position="127"/>
    </location>
</feature>
<dbReference type="EMBL" id="AP025943">
    <property type="protein sequence ID" value="BDL43954.1"/>
    <property type="molecule type" value="Genomic_DNA"/>
</dbReference>
<keyword evidence="1" id="KW-1133">Transmembrane helix</keyword>
<feature type="transmembrane region" description="Helical" evidence="1">
    <location>
        <begin position="139"/>
        <end position="155"/>
    </location>
</feature>
<accession>A0ABM7ZGP3</accession>
<organism evidence="2 3">
    <name type="scientific">Akkermansia biwaensis</name>
    <dbReference type="NCBI Taxonomy" id="2946555"/>
    <lineage>
        <taxon>Bacteria</taxon>
        <taxon>Pseudomonadati</taxon>
        <taxon>Verrucomicrobiota</taxon>
        <taxon>Verrucomicrobiia</taxon>
        <taxon>Verrucomicrobiales</taxon>
        <taxon>Akkermansiaceae</taxon>
        <taxon>Akkermansia</taxon>
    </lineage>
</organism>
<keyword evidence="3" id="KW-1185">Reference proteome</keyword>
<evidence type="ECO:0000313" key="3">
    <source>
        <dbReference type="Proteomes" id="UP001062263"/>
    </source>
</evidence>
<proteinExistence type="predicted"/>
<feature type="transmembrane region" description="Helical" evidence="1">
    <location>
        <begin position="185"/>
        <end position="205"/>
    </location>
</feature>
<evidence type="ECO:0000313" key="2">
    <source>
        <dbReference type="EMBL" id="BDL43954.1"/>
    </source>
</evidence>
<reference evidence="2" key="1">
    <citation type="submission" date="2022-06" db="EMBL/GenBank/DDBJ databases">
        <title>Akkermansia biwalacus sp. nov., an anaerobic mucin-degrading bacterium isolated from human intestine.</title>
        <authorList>
            <person name="Kobayashi Y."/>
            <person name="Inoue S."/>
            <person name="Kawahara T."/>
            <person name="Kohda N."/>
        </authorList>
    </citation>
    <scope>NUCLEOTIDE SEQUENCE</scope>
    <source>
        <strain evidence="2">WON2089</strain>
    </source>
</reference>